<gene>
    <name evidence="2" type="ORF">BD289DRAFT_121016</name>
</gene>
<reference evidence="2 3" key="1">
    <citation type="journal article" date="2018" name="Mycol. Prog.">
        <title>Coniella lustricola, a new species from submerged detritus.</title>
        <authorList>
            <person name="Raudabaugh D.B."/>
            <person name="Iturriaga T."/>
            <person name="Carver A."/>
            <person name="Mondo S."/>
            <person name="Pangilinan J."/>
            <person name="Lipzen A."/>
            <person name="He G."/>
            <person name="Amirebrahimi M."/>
            <person name="Grigoriev I.V."/>
            <person name="Miller A.N."/>
        </authorList>
    </citation>
    <scope>NUCLEOTIDE SEQUENCE [LARGE SCALE GENOMIC DNA]</scope>
    <source>
        <strain evidence="2 3">B22-T-1</strain>
    </source>
</reference>
<feature type="compositionally biased region" description="Low complexity" evidence="1">
    <location>
        <begin position="70"/>
        <end position="83"/>
    </location>
</feature>
<evidence type="ECO:0000313" key="2">
    <source>
        <dbReference type="EMBL" id="PSR78545.1"/>
    </source>
</evidence>
<organism evidence="2 3">
    <name type="scientific">Coniella lustricola</name>
    <dbReference type="NCBI Taxonomy" id="2025994"/>
    <lineage>
        <taxon>Eukaryota</taxon>
        <taxon>Fungi</taxon>
        <taxon>Dikarya</taxon>
        <taxon>Ascomycota</taxon>
        <taxon>Pezizomycotina</taxon>
        <taxon>Sordariomycetes</taxon>
        <taxon>Sordariomycetidae</taxon>
        <taxon>Diaporthales</taxon>
        <taxon>Schizoparmaceae</taxon>
        <taxon>Coniella</taxon>
    </lineage>
</organism>
<protein>
    <submittedName>
        <fullName evidence="2">Uncharacterized protein</fullName>
    </submittedName>
</protein>
<evidence type="ECO:0000256" key="1">
    <source>
        <dbReference type="SAM" id="MobiDB-lite"/>
    </source>
</evidence>
<proteinExistence type="predicted"/>
<dbReference type="InParanoid" id="A0A2T2ZWS5"/>
<accession>A0A2T2ZWS5</accession>
<evidence type="ECO:0000313" key="3">
    <source>
        <dbReference type="Proteomes" id="UP000241462"/>
    </source>
</evidence>
<feature type="region of interest" description="Disordered" evidence="1">
    <location>
        <begin position="60"/>
        <end position="83"/>
    </location>
</feature>
<name>A0A2T2ZWS5_9PEZI</name>
<dbReference type="AlphaFoldDB" id="A0A2T2ZWS5"/>
<keyword evidence="3" id="KW-1185">Reference proteome</keyword>
<feature type="region of interest" description="Disordered" evidence="1">
    <location>
        <begin position="152"/>
        <end position="180"/>
    </location>
</feature>
<dbReference type="EMBL" id="KZ678601">
    <property type="protein sequence ID" value="PSR78545.1"/>
    <property type="molecule type" value="Genomic_DNA"/>
</dbReference>
<dbReference type="Proteomes" id="UP000241462">
    <property type="component" value="Unassembled WGS sequence"/>
</dbReference>
<sequence length="180" mass="19946">MSCPHTATLVLPRFVSRPCERSLAGCWPYLSCAVRIQQQANRRNAPRICRHALKKKPKKTVPAKGRDIRAAPPSSIPSSAPSAPKYFITAPTRTPTCCDSRCHSPRRLSSTYTIADVVATICANLKSLCLLFALTLHPRHSVFLLPDQQVSSLSRSTQLTRPRDNDPDSSSTRSHRHSPH</sequence>